<evidence type="ECO:0000256" key="4">
    <source>
        <dbReference type="PROSITE-ProRule" id="PRU00335"/>
    </source>
</evidence>
<keyword evidence="2 4" id="KW-0238">DNA-binding</keyword>
<keyword evidence="1" id="KW-0805">Transcription regulation</keyword>
<dbReference type="InterPro" id="IPR009057">
    <property type="entry name" value="Homeodomain-like_sf"/>
</dbReference>
<dbReference type="InterPro" id="IPR036271">
    <property type="entry name" value="Tet_transcr_reg_TetR-rel_C_sf"/>
</dbReference>
<evidence type="ECO:0000256" key="2">
    <source>
        <dbReference type="ARBA" id="ARBA00023125"/>
    </source>
</evidence>
<dbReference type="InterPro" id="IPR001647">
    <property type="entry name" value="HTH_TetR"/>
</dbReference>
<reference evidence="6" key="1">
    <citation type="submission" date="2023-06" db="EMBL/GenBank/DDBJ databases">
        <title>Two novel species of Acinetobacter isolated from motorbike repairing workshop in Vietnam.</title>
        <authorList>
            <person name="Le N.T.T."/>
        </authorList>
    </citation>
    <scope>NUCLEOTIDE SEQUENCE</scope>
    <source>
        <strain evidence="6">VNH17</strain>
    </source>
</reference>
<evidence type="ECO:0000313" key="6">
    <source>
        <dbReference type="EMBL" id="MDN0012870.1"/>
    </source>
</evidence>
<feature type="domain" description="HTH tetR-type" evidence="5">
    <location>
        <begin position="1"/>
        <end position="61"/>
    </location>
</feature>
<dbReference type="PROSITE" id="PS50977">
    <property type="entry name" value="HTH_TETR_2"/>
    <property type="match status" value="1"/>
</dbReference>
<gene>
    <name evidence="6" type="ORF">QTA56_01300</name>
</gene>
<dbReference type="EMBL" id="JAUDZE010000001">
    <property type="protein sequence ID" value="MDN0012870.1"/>
    <property type="molecule type" value="Genomic_DNA"/>
</dbReference>
<evidence type="ECO:0000259" key="5">
    <source>
        <dbReference type="PROSITE" id="PS50977"/>
    </source>
</evidence>
<feature type="DNA-binding region" description="H-T-H motif" evidence="4">
    <location>
        <begin position="24"/>
        <end position="43"/>
    </location>
</feature>
<name>A0ABT7WJM1_9GAMM</name>
<dbReference type="Proteomes" id="UP001168524">
    <property type="component" value="Unassembled WGS sequence"/>
</dbReference>
<proteinExistence type="predicted"/>
<dbReference type="SUPFAM" id="SSF46689">
    <property type="entry name" value="Homeodomain-like"/>
    <property type="match status" value="1"/>
</dbReference>
<organism evidence="6 7">
    <name type="scientific">Acinetobacter thutiue</name>
    <dbReference type="NCBI Taxonomy" id="2998078"/>
    <lineage>
        <taxon>Bacteria</taxon>
        <taxon>Pseudomonadati</taxon>
        <taxon>Pseudomonadota</taxon>
        <taxon>Gammaproteobacteria</taxon>
        <taxon>Moraxellales</taxon>
        <taxon>Moraxellaceae</taxon>
        <taxon>Acinetobacter</taxon>
    </lineage>
</organism>
<dbReference type="SUPFAM" id="SSF48498">
    <property type="entry name" value="Tetracyclin repressor-like, C-terminal domain"/>
    <property type="match status" value="1"/>
</dbReference>
<dbReference type="RefSeq" id="WP_267979149.1">
    <property type="nucleotide sequence ID" value="NZ_JAPQKF010000001.1"/>
</dbReference>
<keyword evidence="7" id="KW-1185">Reference proteome</keyword>
<dbReference type="Gene3D" id="1.10.357.10">
    <property type="entry name" value="Tetracycline Repressor, domain 2"/>
    <property type="match status" value="1"/>
</dbReference>
<accession>A0ABT7WJM1</accession>
<dbReference type="PRINTS" id="PR00455">
    <property type="entry name" value="HTHTETR"/>
</dbReference>
<sequence>MSKKEDIIKTALNLFNLHSYGSVGVDRIILESGVAKMTFYKYFPSKEKLIEVCLERRNENIQAEILATLDQKREDDYLGRIKAIYLWYLDWFKSDDFNGCMFQKATVEILKQYPSVARPIEEYRQWLSQLSEDLFTKVKVTEPHVLASMFINILDGMTVYAKMSQDYLQIEQSWSYIERLVIMDQSNNVLPEAS</sequence>
<dbReference type="Pfam" id="PF00440">
    <property type="entry name" value="TetR_N"/>
    <property type="match status" value="1"/>
</dbReference>
<comment type="caution">
    <text evidence="6">The sequence shown here is derived from an EMBL/GenBank/DDBJ whole genome shotgun (WGS) entry which is preliminary data.</text>
</comment>
<evidence type="ECO:0000256" key="1">
    <source>
        <dbReference type="ARBA" id="ARBA00023015"/>
    </source>
</evidence>
<evidence type="ECO:0000256" key="3">
    <source>
        <dbReference type="ARBA" id="ARBA00023163"/>
    </source>
</evidence>
<protein>
    <submittedName>
        <fullName evidence="6">TetR/AcrR family transcriptional regulator</fullName>
    </submittedName>
</protein>
<dbReference type="PANTHER" id="PTHR47506:SF1">
    <property type="entry name" value="HTH-TYPE TRANSCRIPTIONAL REGULATOR YJDC"/>
    <property type="match status" value="1"/>
</dbReference>
<keyword evidence="3" id="KW-0804">Transcription</keyword>
<evidence type="ECO:0000313" key="7">
    <source>
        <dbReference type="Proteomes" id="UP001168524"/>
    </source>
</evidence>
<dbReference type="PANTHER" id="PTHR47506">
    <property type="entry name" value="TRANSCRIPTIONAL REGULATORY PROTEIN"/>
    <property type="match status" value="1"/>
</dbReference>